<comment type="caution">
    <text evidence="1">The sequence shown here is derived from an EMBL/GenBank/DDBJ whole genome shotgun (WGS) entry which is preliminary data.</text>
</comment>
<evidence type="ECO:0000313" key="1">
    <source>
        <dbReference type="EMBL" id="GFO16547.1"/>
    </source>
</evidence>
<name>A0AAV4BC68_9GAST</name>
<accession>A0AAV4BC68</accession>
<proteinExistence type="predicted"/>
<keyword evidence="2" id="KW-1185">Reference proteome</keyword>
<protein>
    <submittedName>
        <fullName evidence="1">Uncharacterized protein</fullName>
    </submittedName>
</protein>
<evidence type="ECO:0000313" key="2">
    <source>
        <dbReference type="Proteomes" id="UP000735302"/>
    </source>
</evidence>
<gene>
    <name evidence="1" type="ORF">PoB_004305200</name>
</gene>
<organism evidence="1 2">
    <name type="scientific">Plakobranchus ocellatus</name>
    <dbReference type="NCBI Taxonomy" id="259542"/>
    <lineage>
        <taxon>Eukaryota</taxon>
        <taxon>Metazoa</taxon>
        <taxon>Spiralia</taxon>
        <taxon>Lophotrochozoa</taxon>
        <taxon>Mollusca</taxon>
        <taxon>Gastropoda</taxon>
        <taxon>Heterobranchia</taxon>
        <taxon>Euthyneura</taxon>
        <taxon>Panpulmonata</taxon>
        <taxon>Sacoglossa</taxon>
        <taxon>Placobranchoidea</taxon>
        <taxon>Plakobranchidae</taxon>
        <taxon>Plakobranchus</taxon>
    </lineage>
</organism>
<dbReference type="AlphaFoldDB" id="A0AAV4BC68"/>
<dbReference type="Proteomes" id="UP000735302">
    <property type="component" value="Unassembled WGS sequence"/>
</dbReference>
<reference evidence="1 2" key="1">
    <citation type="journal article" date="2021" name="Elife">
        <title>Chloroplast acquisition without the gene transfer in kleptoplastic sea slugs, Plakobranchus ocellatus.</title>
        <authorList>
            <person name="Maeda T."/>
            <person name="Takahashi S."/>
            <person name="Yoshida T."/>
            <person name="Shimamura S."/>
            <person name="Takaki Y."/>
            <person name="Nagai Y."/>
            <person name="Toyoda A."/>
            <person name="Suzuki Y."/>
            <person name="Arimoto A."/>
            <person name="Ishii H."/>
            <person name="Satoh N."/>
            <person name="Nishiyama T."/>
            <person name="Hasebe M."/>
            <person name="Maruyama T."/>
            <person name="Minagawa J."/>
            <person name="Obokata J."/>
            <person name="Shigenobu S."/>
        </authorList>
    </citation>
    <scope>NUCLEOTIDE SEQUENCE [LARGE SCALE GENOMIC DNA]</scope>
</reference>
<dbReference type="EMBL" id="BLXT01004673">
    <property type="protein sequence ID" value="GFO16547.1"/>
    <property type="molecule type" value="Genomic_DNA"/>
</dbReference>
<sequence>MTCSQHTAESFLSHAFRVCVLRFLTREKNLGALMVECPTNSPLNLVSQGFQFEPASTPLTWKIPKSLRSSSCGWTTYKRIKKQNKNLSSCSDCESLLKFEGSDNEVNPL</sequence>